<dbReference type="RefSeq" id="WP_160548321.1">
    <property type="nucleotide sequence ID" value="NZ_JBHLUU010000114.1"/>
</dbReference>
<proteinExistence type="predicted"/>
<organism evidence="1 2">
    <name type="scientific">Robertmurraya beringensis</name>
    <dbReference type="NCBI Taxonomy" id="641660"/>
    <lineage>
        <taxon>Bacteria</taxon>
        <taxon>Bacillati</taxon>
        <taxon>Bacillota</taxon>
        <taxon>Bacilli</taxon>
        <taxon>Bacillales</taxon>
        <taxon>Bacillaceae</taxon>
        <taxon>Robertmurraya</taxon>
    </lineage>
</organism>
<protein>
    <submittedName>
        <fullName evidence="1">Uncharacterized protein</fullName>
    </submittedName>
</protein>
<keyword evidence="2" id="KW-1185">Reference proteome</keyword>
<gene>
    <name evidence="1" type="ORF">ACFFHF_17055</name>
</gene>
<comment type="caution">
    <text evidence="1">The sequence shown here is derived from an EMBL/GenBank/DDBJ whole genome shotgun (WGS) entry which is preliminary data.</text>
</comment>
<accession>A0ABV6KUB6</accession>
<evidence type="ECO:0000313" key="2">
    <source>
        <dbReference type="Proteomes" id="UP001589738"/>
    </source>
</evidence>
<reference evidence="1 2" key="1">
    <citation type="submission" date="2024-09" db="EMBL/GenBank/DDBJ databases">
        <authorList>
            <person name="Sun Q."/>
            <person name="Mori K."/>
        </authorList>
    </citation>
    <scope>NUCLEOTIDE SEQUENCE [LARGE SCALE GENOMIC DNA]</scope>
    <source>
        <strain evidence="1 2">CGMCC 1.9126</strain>
    </source>
</reference>
<evidence type="ECO:0000313" key="1">
    <source>
        <dbReference type="EMBL" id="MFC0476914.1"/>
    </source>
</evidence>
<sequence length="131" mass="15279">MKKKLFKATLTNTTVKDCFVGEDCIVDFLYQHRDCSSVLLKGEMNEFYLKAEYGKVTDCMDKEVEERISTSLNDVKSADKEQKWSPLEVYKIDFEVFTLESVYIYSPNREQVEQDFALWSIFDPTDISQVA</sequence>
<dbReference type="EMBL" id="JBHLUU010000114">
    <property type="protein sequence ID" value="MFC0476914.1"/>
    <property type="molecule type" value="Genomic_DNA"/>
</dbReference>
<name>A0ABV6KUB6_9BACI</name>
<dbReference type="Proteomes" id="UP001589738">
    <property type="component" value="Unassembled WGS sequence"/>
</dbReference>